<comment type="caution">
    <text evidence="2">The sequence shown here is derived from an EMBL/GenBank/DDBJ whole genome shotgun (WGS) entry which is preliminary data.</text>
</comment>
<evidence type="ECO:0000313" key="2">
    <source>
        <dbReference type="EMBL" id="RZU46550.1"/>
    </source>
</evidence>
<keyword evidence="1" id="KW-0812">Transmembrane</keyword>
<name>A0A4Q7Z7V9_9ACTN</name>
<organism evidence="2 3">
    <name type="scientific">Krasilnikovia cinnamomea</name>
    <dbReference type="NCBI Taxonomy" id="349313"/>
    <lineage>
        <taxon>Bacteria</taxon>
        <taxon>Bacillati</taxon>
        <taxon>Actinomycetota</taxon>
        <taxon>Actinomycetes</taxon>
        <taxon>Micromonosporales</taxon>
        <taxon>Micromonosporaceae</taxon>
        <taxon>Krasilnikovia</taxon>
    </lineage>
</organism>
<feature type="transmembrane region" description="Helical" evidence="1">
    <location>
        <begin position="29"/>
        <end position="45"/>
    </location>
</feature>
<proteinExistence type="predicted"/>
<keyword evidence="1" id="KW-1133">Transmembrane helix</keyword>
<dbReference type="EMBL" id="SHKY01000002">
    <property type="protein sequence ID" value="RZU46550.1"/>
    <property type="molecule type" value="Genomic_DNA"/>
</dbReference>
<dbReference type="Proteomes" id="UP000292564">
    <property type="component" value="Unassembled WGS sequence"/>
</dbReference>
<dbReference type="RefSeq" id="WP_165449734.1">
    <property type="nucleotide sequence ID" value="NZ_SHKY01000002.1"/>
</dbReference>
<evidence type="ECO:0000313" key="3">
    <source>
        <dbReference type="Proteomes" id="UP000292564"/>
    </source>
</evidence>
<feature type="transmembrane region" description="Helical" evidence="1">
    <location>
        <begin position="7"/>
        <end position="23"/>
    </location>
</feature>
<reference evidence="2 3" key="1">
    <citation type="submission" date="2019-02" db="EMBL/GenBank/DDBJ databases">
        <title>Sequencing the genomes of 1000 actinobacteria strains.</title>
        <authorList>
            <person name="Klenk H.-P."/>
        </authorList>
    </citation>
    <scope>NUCLEOTIDE SEQUENCE [LARGE SCALE GENOMIC DNA]</scope>
    <source>
        <strain evidence="2 3">DSM 45162</strain>
    </source>
</reference>
<keyword evidence="3" id="KW-1185">Reference proteome</keyword>
<dbReference type="AlphaFoldDB" id="A0A4Q7Z7V9"/>
<sequence>MSITRRLPWYASCVLVPIVLGWTPEQILTLAPVFILVVILVPVRAEA</sequence>
<accession>A0A4Q7Z7V9</accession>
<gene>
    <name evidence="2" type="ORF">EV385_6624</name>
</gene>
<keyword evidence="1" id="KW-0472">Membrane</keyword>
<evidence type="ECO:0000256" key="1">
    <source>
        <dbReference type="SAM" id="Phobius"/>
    </source>
</evidence>
<protein>
    <submittedName>
        <fullName evidence="2">Uncharacterized protein</fullName>
    </submittedName>
</protein>